<gene>
    <name evidence="1" type="ORF">SY86_23370</name>
</gene>
<accession>A0A0M2KFF9</accession>
<evidence type="ECO:0000313" key="1">
    <source>
        <dbReference type="EMBL" id="KKF37674.1"/>
    </source>
</evidence>
<dbReference type="RefSeq" id="WP_040465842.1">
    <property type="nucleotide sequence ID" value="NZ_CP089932.1"/>
</dbReference>
<dbReference type="AlphaFoldDB" id="A0A0M2KFF9"/>
<dbReference type="PATRIC" id="fig|65700.7.peg.5809"/>
<protein>
    <submittedName>
        <fullName evidence="1">Uncharacterized protein</fullName>
    </submittedName>
</protein>
<dbReference type="EMBL" id="JXNU01000003">
    <property type="protein sequence ID" value="KKF37674.1"/>
    <property type="molecule type" value="Genomic_DNA"/>
</dbReference>
<dbReference type="STRING" id="65700.SY86_23370"/>
<name>A0A0M2KFF9_9GAMM</name>
<dbReference type="Proteomes" id="UP000033924">
    <property type="component" value="Unassembled WGS sequence"/>
</dbReference>
<sequence>MSVKLIVTLKSNSDGINFNAEIDDSEKIDVIKETLAQYLLAACIKELGCIRDENNHEGD</sequence>
<comment type="caution">
    <text evidence="1">The sequence shown here is derived from an EMBL/GenBank/DDBJ whole genome shotgun (WGS) entry which is preliminary data.</text>
</comment>
<proteinExistence type="predicted"/>
<organism evidence="1 2">
    <name type="scientific">Erwinia tracheiphila</name>
    <dbReference type="NCBI Taxonomy" id="65700"/>
    <lineage>
        <taxon>Bacteria</taxon>
        <taxon>Pseudomonadati</taxon>
        <taxon>Pseudomonadota</taxon>
        <taxon>Gammaproteobacteria</taxon>
        <taxon>Enterobacterales</taxon>
        <taxon>Erwiniaceae</taxon>
        <taxon>Erwinia</taxon>
    </lineage>
</organism>
<evidence type="ECO:0000313" key="2">
    <source>
        <dbReference type="Proteomes" id="UP000033924"/>
    </source>
</evidence>
<reference evidence="1 2" key="1">
    <citation type="submission" date="2015-01" db="EMBL/GenBank/DDBJ databases">
        <title>Erwinia tracheiphila.</title>
        <authorList>
            <person name="Shapiro L.R."/>
        </authorList>
    </citation>
    <scope>NUCLEOTIDE SEQUENCE [LARGE SCALE GENOMIC DNA]</scope>
    <source>
        <strain evidence="1 2">BuffGH</strain>
    </source>
</reference>
<keyword evidence="2" id="KW-1185">Reference proteome</keyword>